<proteinExistence type="predicted"/>
<sequence>MITKHSIEPVRVNHGLFQFPEQVDHIKLAVIERHHLTNQLGLGIVKGLGLKSGAIAMTVAHNSHNLIIAGTTDQDMLMAA</sequence>
<accession>A0AAW7IBH2</accession>
<name>A0AAW7IBH2_9BACI</name>
<dbReference type="RefSeq" id="WP_289320279.1">
    <property type="nucleotide sequence ID" value="NZ_JAUCEY010000008.1"/>
</dbReference>
<dbReference type="Proteomes" id="UP001234602">
    <property type="component" value="Unassembled WGS sequence"/>
</dbReference>
<evidence type="ECO:0000313" key="3">
    <source>
        <dbReference type="Proteomes" id="UP001234602"/>
    </source>
</evidence>
<organism evidence="2 3">
    <name type="scientific">Peribacillus simplex</name>
    <dbReference type="NCBI Taxonomy" id="1478"/>
    <lineage>
        <taxon>Bacteria</taxon>
        <taxon>Bacillati</taxon>
        <taxon>Bacillota</taxon>
        <taxon>Bacilli</taxon>
        <taxon>Bacillales</taxon>
        <taxon>Bacillaceae</taxon>
        <taxon>Peribacillus</taxon>
    </lineage>
</organism>
<dbReference type="Pfam" id="PF13382">
    <property type="entry name" value="Adenine_deam_C"/>
    <property type="match status" value="1"/>
</dbReference>
<evidence type="ECO:0000259" key="1">
    <source>
        <dbReference type="Pfam" id="PF13382"/>
    </source>
</evidence>
<reference evidence="2" key="1">
    <citation type="submission" date="2023-06" db="EMBL/GenBank/DDBJ databases">
        <title>Comparative genomics of Bacillaceae isolates and their secondary metabolite potential.</title>
        <authorList>
            <person name="Song L."/>
            <person name="Nielsen L.J."/>
            <person name="Mohite O."/>
            <person name="Xu X."/>
            <person name="Weber T."/>
            <person name="Kovacs A.T."/>
        </authorList>
    </citation>
    <scope>NUCLEOTIDE SEQUENCE</scope>
    <source>
        <strain evidence="2">D8_B_37</strain>
    </source>
</reference>
<comment type="caution">
    <text evidence="2">The sequence shown here is derived from an EMBL/GenBank/DDBJ whole genome shotgun (WGS) entry which is preliminary data.</text>
</comment>
<protein>
    <submittedName>
        <fullName evidence="2">Adenine deaminase C-terminal domain-containing protein</fullName>
    </submittedName>
</protein>
<feature type="domain" description="Adenine deaminase C-terminal" evidence="1">
    <location>
        <begin position="2"/>
        <end position="80"/>
    </location>
</feature>
<dbReference type="InterPro" id="IPR026912">
    <property type="entry name" value="Adenine_deam_C"/>
</dbReference>
<gene>
    <name evidence="2" type="ORF">QUF89_14955</name>
</gene>
<evidence type="ECO:0000313" key="2">
    <source>
        <dbReference type="EMBL" id="MDM5453475.1"/>
    </source>
</evidence>
<dbReference type="AlphaFoldDB" id="A0AAW7IBH2"/>
<dbReference type="EMBL" id="JAUCEY010000008">
    <property type="protein sequence ID" value="MDM5453475.1"/>
    <property type="molecule type" value="Genomic_DNA"/>
</dbReference>